<dbReference type="InterPro" id="IPR027065">
    <property type="entry name" value="Lon_Prtase"/>
</dbReference>
<organism evidence="1 2">
    <name type="scientific">Mycena alexandri</name>
    <dbReference type="NCBI Taxonomy" id="1745969"/>
    <lineage>
        <taxon>Eukaryota</taxon>
        <taxon>Fungi</taxon>
        <taxon>Dikarya</taxon>
        <taxon>Basidiomycota</taxon>
        <taxon>Agaricomycotina</taxon>
        <taxon>Agaricomycetes</taxon>
        <taxon>Agaricomycetidae</taxon>
        <taxon>Agaricales</taxon>
        <taxon>Marasmiineae</taxon>
        <taxon>Mycenaceae</taxon>
        <taxon>Mycena</taxon>
    </lineage>
</organism>
<evidence type="ECO:0000313" key="2">
    <source>
        <dbReference type="Proteomes" id="UP001218188"/>
    </source>
</evidence>
<accession>A0AAD6X8J4</accession>
<sequence>MYHCPLPISAFIAAVVESKSACPVLPLVSAQSDRPRRFNFFVIAPVSMRLYQGDVCSICQTQRPSSHPQRHHAPGSVVGPRTVRWATFLDRLDDAWTGSPLKTFTRSDSMMNHFERSIMQSVSIYSNGAVGGLKMTEPARKVFDEERSTLAASEPAASEVDVTCICDVSSRSLSRPTLARELLHRARGDDTRRGPLRAATSRTCAACARGNSVCFVGSPGIGKTTTNSLLRAHWGGTSPAFRWLGRQTWRRSRPLDLGRSSAWEWRTLEDALVYIVEVLKIRRGITGYPALLELLESDQNNWTQSPHRVDFAVDLSRLLFVSTVHTPDTIPPPLLDRTEVLEVLGYTSEDNTHPAASARRRRKWGAGTEESYRTSIPYTELGAERASVDKIQIESVDLPQGGAEGVGGLFIPVPASAAETEIVKSVESQEPPSNEPTDEEAASIITDSLSTSYPVATRIVGPCLFSAQCIGIDFTHGSRTPGFGYLWNGSGAYCWSYDKPESSIKFLESRTRKYTRTNNTTPAIPFRKGICFESFVTHLMDVRERHYFHVFTVVVANGIDVSFHVRYLWRVDSCPDLSYHPTSTSAPTFAICPGQGCSFSKQEDEHTIHWLLVPPFSRRDCKMAVRLGDPQWLITTWMRSDRWGRAEYVLQEGDILCAAYLIRQDRSFEPPRFVFRVECLLSDGPVRRRMFLVAPSAWRGGARVRVSISLTLLECNLPDGRVIWVKVDEGLVSHSLTVGLRLRLGRMACVVWRWFREFVVGVWRL</sequence>
<evidence type="ECO:0000313" key="1">
    <source>
        <dbReference type="EMBL" id="KAJ7040627.1"/>
    </source>
</evidence>
<dbReference type="GO" id="GO:0005524">
    <property type="term" value="F:ATP binding"/>
    <property type="evidence" value="ECO:0007669"/>
    <property type="project" value="InterPro"/>
</dbReference>
<dbReference type="Proteomes" id="UP001218188">
    <property type="component" value="Unassembled WGS sequence"/>
</dbReference>
<dbReference type="GO" id="GO:0007005">
    <property type="term" value="P:mitochondrion organization"/>
    <property type="evidence" value="ECO:0007669"/>
    <property type="project" value="TreeGrafter"/>
</dbReference>
<dbReference type="SUPFAM" id="SSF52540">
    <property type="entry name" value="P-loop containing nucleoside triphosphate hydrolases"/>
    <property type="match status" value="1"/>
</dbReference>
<dbReference type="GO" id="GO:0004176">
    <property type="term" value="F:ATP-dependent peptidase activity"/>
    <property type="evidence" value="ECO:0007669"/>
    <property type="project" value="InterPro"/>
</dbReference>
<proteinExistence type="predicted"/>
<protein>
    <submittedName>
        <fullName evidence="1">Uncharacterized protein</fullName>
    </submittedName>
</protein>
<keyword evidence="2" id="KW-1185">Reference proteome</keyword>
<dbReference type="GO" id="GO:0006515">
    <property type="term" value="P:protein quality control for misfolded or incompletely synthesized proteins"/>
    <property type="evidence" value="ECO:0007669"/>
    <property type="project" value="TreeGrafter"/>
</dbReference>
<dbReference type="AlphaFoldDB" id="A0AAD6X8J4"/>
<dbReference type="GO" id="GO:0004252">
    <property type="term" value="F:serine-type endopeptidase activity"/>
    <property type="evidence" value="ECO:0007669"/>
    <property type="project" value="InterPro"/>
</dbReference>
<dbReference type="GO" id="GO:0003697">
    <property type="term" value="F:single-stranded DNA binding"/>
    <property type="evidence" value="ECO:0007669"/>
    <property type="project" value="TreeGrafter"/>
</dbReference>
<gene>
    <name evidence="1" type="ORF">C8F04DRAFT_1177964</name>
</gene>
<comment type="caution">
    <text evidence="1">The sequence shown here is derived from an EMBL/GenBank/DDBJ whole genome shotgun (WGS) entry which is preliminary data.</text>
</comment>
<dbReference type="PANTHER" id="PTHR43718">
    <property type="entry name" value="LON PROTEASE"/>
    <property type="match status" value="1"/>
</dbReference>
<dbReference type="PANTHER" id="PTHR43718:SF2">
    <property type="entry name" value="LON PROTEASE HOMOLOG, MITOCHONDRIAL"/>
    <property type="match status" value="1"/>
</dbReference>
<name>A0AAD6X8J4_9AGAR</name>
<dbReference type="EMBL" id="JARJCM010000021">
    <property type="protein sequence ID" value="KAJ7040627.1"/>
    <property type="molecule type" value="Genomic_DNA"/>
</dbReference>
<dbReference type="GO" id="GO:0005759">
    <property type="term" value="C:mitochondrial matrix"/>
    <property type="evidence" value="ECO:0007669"/>
    <property type="project" value="TreeGrafter"/>
</dbReference>
<dbReference type="InterPro" id="IPR027417">
    <property type="entry name" value="P-loop_NTPase"/>
</dbReference>
<reference evidence="1" key="1">
    <citation type="submission" date="2023-03" db="EMBL/GenBank/DDBJ databases">
        <title>Massive genome expansion in bonnet fungi (Mycena s.s.) driven by repeated elements and novel gene families across ecological guilds.</title>
        <authorList>
            <consortium name="Lawrence Berkeley National Laboratory"/>
            <person name="Harder C.B."/>
            <person name="Miyauchi S."/>
            <person name="Viragh M."/>
            <person name="Kuo A."/>
            <person name="Thoen E."/>
            <person name="Andreopoulos B."/>
            <person name="Lu D."/>
            <person name="Skrede I."/>
            <person name="Drula E."/>
            <person name="Henrissat B."/>
            <person name="Morin E."/>
            <person name="Kohler A."/>
            <person name="Barry K."/>
            <person name="LaButti K."/>
            <person name="Morin E."/>
            <person name="Salamov A."/>
            <person name="Lipzen A."/>
            <person name="Mereny Z."/>
            <person name="Hegedus B."/>
            <person name="Baldrian P."/>
            <person name="Stursova M."/>
            <person name="Weitz H."/>
            <person name="Taylor A."/>
            <person name="Grigoriev I.V."/>
            <person name="Nagy L.G."/>
            <person name="Martin F."/>
            <person name="Kauserud H."/>
        </authorList>
    </citation>
    <scope>NUCLEOTIDE SEQUENCE</scope>
    <source>
        <strain evidence="1">CBHHK200</strain>
    </source>
</reference>
<dbReference type="Gene3D" id="3.40.50.300">
    <property type="entry name" value="P-loop containing nucleotide triphosphate hydrolases"/>
    <property type="match status" value="1"/>
</dbReference>
<dbReference type="GO" id="GO:0051131">
    <property type="term" value="P:chaperone-mediated protein complex assembly"/>
    <property type="evidence" value="ECO:0007669"/>
    <property type="project" value="TreeGrafter"/>
</dbReference>